<dbReference type="PANTHER" id="PTHR30121">
    <property type="entry name" value="UNCHARACTERIZED PROTEIN YJGR-RELATED"/>
    <property type="match status" value="1"/>
</dbReference>
<protein>
    <submittedName>
        <fullName evidence="2">AAA family ATPase</fullName>
    </submittedName>
</protein>
<comment type="caution">
    <text evidence="2">The sequence shown here is derived from an EMBL/GenBank/DDBJ whole genome shotgun (WGS) entry which is preliminary data.</text>
</comment>
<dbReference type="Proteomes" id="UP001230908">
    <property type="component" value="Unassembled WGS sequence"/>
</dbReference>
<keyword evidence="3" id="KW-1185">Reference proteome</keyword>
<dbReference type="RefSeq" id="WP_308710785.1">
    <property type="nucleotide sequence ID" value="NZ_JAVHUY010000002.1"/>
</dbReference>
<evidence type="ECO:0000259" key="1">
    <source>
        <dbReference type="Pfam" id="PF01935"/>
    </source>
</evidence>
<dbReference type="Gene3D" id="3.40.50.300">
    <property type="entry name" value="P-loop containing nucleotide triphosphate hydrolases"/>
    <property type="match status" value="2"/>
</dbReference>
<reference evidence="2 3" key="1">
    <citation type="submission" date="2023-08" db="EMBL/GenBank/DDBJ databases">
        <title>Phytohabitans sansha sp. nov., isolated from marine sediment.</title>
        <authorList>
            <person name="Zhao Y."/>
            <person name="Yi K."/>
        </authorList>
    </citation>
    <scope>NUCLEOTIDE SEQUENCE [LARGE SCALE GENOMIC DNA]</scope>
    <source>
        <strain evidence="2 3">ZYX-F-186</strain>
    </source>
</reference>
<proteinExistence type="predicted"/>
<dbReference type="Pfam" id="PF01935">
    <property type="entry name" value="DUF87"/>
    <property type="match status" value="1"/>
</dbReference>
<dbReference type="CDD" id="cd01127">
    <property type="entry name" value="TrwB_TraG_TraD_VirD4"/>
    <property type="match status" value="1"/>
</dbReference>
<evidence type="ECO:0000313" key="3">
    <source>
        <dbReference type="Proteomes" id="UP001230908"/>
    </source>
</evidence>
<dbReference type="InterPro" id="IPR027417">
    <property type="entry name" value="P-loop_NTPase"/>
</dbReference>
<evidence type="ECO:0000313" key="2">
    <source>
        <dbReference type="EMBL" id="MDQ7903519.1"/>
    </source>
</evidence>
<dbReference type="EMBL" id="JAVHUY010000002">
    <property type="protein sequence ID" value="MDQ7903519.1"/>
    <property type="molecule type" value="Genomic_DNA"/>
</dbReference>
<gene>
    <name evidence="2" type="ORF">RB614_03200</name>
</gene>
<dbReference type="PANTHER" id="PTHR30121:SF6">
    <property type="entry name" value="SLR6007 PROTEIN"/>
    <property type="match status" value="1"/>
</dbReference>
<dbReference type="InterPro" id="IPR051162">
    <property type="entry name" value="T4SS_component"/>
</dbReference>
<dbReference type="InterPro" id="IPR002789">
    <property type="entry name" value="HerA_central"/>
</dbReference>
<organism evidence="2 3">
    <name type="scientific">Phytohabitans maris</name>
    <dbReference type="NCBI Taxonomy" id="3071409"/>
    <lineage>
        <taxon>Bacteria</taxon>
        <taxon>Bacillati</taxon>
        <taxon>Actinomycetota</taxon>
        <taxon>Actinomycetes</taxon>
        <taxon>Micromonosporales</taxon>
        <taxon>Micromonosporaceae</taxon>
    </lineage>
</organism>
<feature type="domain" description="Helicase HerA central" evidence="1">
    <location>
        <begin position="641"/>
        <end position="884"/>
    </location>
</feature>
<accession>A0ABU0ZAP6</accession>
<sequence>MTGQLEALESLDLADWAPTRDEMWTLPAYHVDGLHPEVTRRLLRSLDVLTRGGHPLASVVRGERGSGKTHLLSWLREQIQARYGYFFPMKPVAGYSVWLAAVEDIFNGLLHPAPGARDQLNRLLTSLVEAMKLDPATERSVVGRGVLHREHVDAFIAGLRLLDREVGIQAADTARALVLTASSGSAVEIGRAYFARPESHDDARGVWGIAGPRPAQFVLRDLTRLIALGGPIVFAFDQLDGLVHESRTVLGSARKTNETASARRIRDDIATTLMELREESRRTLLVVACQVDTWKIVTQSSLVSARERFDLLPELGAIPDTATAAAIVGRRFGPRYTEVGFTPDYPTWPIAESALREAPHRFTARRLLMRVADHVTACLANRQVVELVTLGNPVAAPPKKATTVAESTEPPPGVDFAELTETFERLRAAAHEEPLLESVEDRTMPPLIGAGLRSVVHELNGDPHRFAVDEDFGPSAELHARLRYTVEDDTEQEIHWSFRTIAASHARAFQTRLAKAMIASGLAVGQPNRHLLLIRNTDFPGGPKTADMKADFQRRGGIDRVINAADIRTLSALRVMLEQHPPGLQDWLRSERPASKLEIFAELIGGIGVNRPATSTAATAVARSTAARPDDDIVVGVTHRGRRPFAIELAALRKHSIVIGSSGSGKTVLVKSIVEQCALRGVSAIVLDPNEDLASLGDPWPVQPEQWTADQQEQANRYFAHTEVVVWTPGMRNGRPISFHPLPDFGLVRDDPDDYRRLLDATVRDLAAQARVIGRSPRNVQQLSILTRALDHYVSDGGHSFSGFLDVLAELPDGIGNPRSGARLASEMAATLEAATDTDPLFGEGGSPVDPAVLLAPSKGRTARVSVISMIGLSDEARRSFVSRLQMALFAHFRANPVRDRSLGGLFVMDEAQIFVPAGAATPSTESTRMLIAQIRKYGLGMLLATQMPKGLHNSVLGNTANQFIGRLTAPAQLAAAEQMAQARGSTLDNVAKLDPGVFYAATEGSPFSRIGTPLCLSQHRDALTEEEVLERARR</sequence>
<dbReference type="SUPFAM" id="SSF52540">
    <property type="entry name" value="P-loop containing nucleoside triphosphate hydrolases"/>
    <property type="match status" value="1"/>
</dbReference>
<name>A0ABU0ZAP6_9ACTN</name>